<dbReference type="Pfam" id="PF08718">
    <property type="entry name" value="GLTP"/>
    <property type="match status" value="1"/>
</dbReference>
<sequence>MLGLRLVSSVATMLVATMLGLRSTDEVALTGPKVELRKFARRFSSSVKVNGDIDVRRFVSAGEEFSHAVERFGDFTRRGVVDARKNLKRVEKAAGGRVVSMQVLLRDELRRGSRHPNGGPARSTGAEALLWSRLSVSFWVEIFKEHLRGKTSLPDATRSGFERSLARYLDRFSRAAFAAGLRQSTPDWEEVRRHTHLGCENGQCSDETLAAELKAFVREVEPVLDRMARLQKQDLIQDTAMWRLAFGVATQCDSSIFETAPANFPCYDMASSLLGDFHADGEVNLFDLSLQIRMLFGGIDKAESYMLISNTALWAYESQSECSRRRDRQMTASIIKSWAVTCPESLSSCYYDCNDEPACLVSLEPVHEATLEQGSWWSVPLLPTPWSRTSCPMA</sequence>
<evidence type="ECO:0000256" key="1">
    <source>
        <dbReference type="SAM" id="SignalP"/>
    </source>
</evidence>
<organism evidence="3 4">
    <name type="scientific">Emiliania huxleyi (strain CCMP1516)</name>
    <dbReference type="NCBI Taxonomy" id="280463"/>
    <lineage>
        <taxon>Eukaryota</taxon>
        <taxon>Haptista</taxon>
        <taxon>Haptophyta</taxon>
        <taxon>Prymnesiophyceae</taxon>
        <taxon>Isochrysidales</taxon>
        <taxon>Noelaerhabdaceae</taxon>
        <taxon>Emiliania</taxon>
    </lineage>
</organism>
<dbReference type="KEGG" id="ehx:EMIHUDRAFT_107410"/>
<keyword evidence="1" id="KW-0732">Signal</keyword>
<dbReference type="GO" id="GO:0120013">
    <property type="term" value="F:lipid transfer activity"/>
    <property type="evidence" value="ECO:0007669"/>
    <property type="project" value="InterPro"/>
</dbReference>
<dbReference type="PaxDb" id="2903-EOD05204"/>
<dbReference type="Proteomes" id="UP000013827">
    <property type="component" value="Unassembled WGS sequence"/>
</dbReference>
<dbReference type="GO" id="GO:0005737">
    <property type="term" value="C:cytoplasm"/>
    <property type="evidence" value="ECO:0007669"/>
    <property type="project" value="InterPro"/>
</dbReference>
<dbReference type="EnsemblProtists" id="EOD05204">
    <property type="protein sequence ID" value="EOD05204"/>
    <property type="gene ID" value="EMIHUDRAFT_107410"/>
</dbReference>
<keyword evidence="4" id="KW-1185">Reference proteome</keyword>
<protein>
    <recommendedName>
        <fullName evidence="2">Glycolipid transfer protein domain-containing protein</fullName>
    </recommendedName>
</protein>
<dbReference type="Gene3D" id="1.10.3520.10">
    <property type="entry name" value="Glycolipid transfer protein"/>
    <property type="match status" value="1"/>
</dbReference>
<name>A0A0D3I1R9_EMIH1</name>
<dbReference type="InterPro" id="IPR036497">
    <property type="entry name" value="GLTP_sf"/>
</dbReference>
<dbReference type="InterPro" id="IPR014830">
    <property type="entry name" value="Glycolipid_transfer_prot_dom"/>
</dbReference>
<dbReference type="RefSeq" id="XP_005757633.1">
    <property type="nucleotide sequence ID" value="XM_005757576.1"/>
</dbReference>
<evidence type="ECO:0000313" key="3">
    <source>
        <dbReference type="EnsemblProtists" id="EOD05204"/>
    </source>
</evidence>
<evidence type="ECO:0000313" key="4">
    <source>
        <dbReference type="Proteomes" id="UP000013827"/>
    </source>
</evidence>
<reference evidence="3" key="2">
    <citation type="submission" date="2024-10" db="UniProtKB">
        <authorList>
            <consortium name="EnsemblProtists"/>
        </authorList>
    </citation>
    <scope>IDENTIFICATION</scope>
</reference>
<dbReference type="HOGENOM" id="CLU_701021_0_0_1"/>
<evidence type="ECO:0000259" key="2">
    <source>
        <dbReference type="Pfam" id="PF08718"/>
    </source>
</evidence>
<accession>A0A0D3I1R9</accession>
<feature type="domain" description="Glycolipid transfer protein" evidence="2">
    <location>
        <begin position="53"/>
        <end position="182"/>
    </location>
</feature>
<dbReference type="AlphaFoldDB" id="A0A0D3I1R9"/>
<dbReference type="SUPFAM" id="SSF110004">
    <property type="entry name" value="Glycolipid transfer protein, GLTP"/>
    <property type="match status" value="1"/>
</dbReference>
<reference evidence="4" key="1">
    <citation type="journal article" date="2013" name="Nature">
        <title>Pan genome of the phytoplankton Emiliania underpins its global distribution.</title>
        <authorList>
            <person name="Read B.A."/>
            <person name="Kegel J."/>
            <person name="Klute M.J."/>
            <person name="Kuo A."/>
            <person name="Lefebvre S.C."/>
            <person name="Maumus F."/>
            <person name="Mayer C."/>
            <person name="Miller J."/>
            <person name="Monier A."/>
            <person name="Salamov A."/>
            <person name="Young J."/>
            <person name="Aguilar M."/>
            <person name="Claverie J.M."/>
            <person name="Frickenhaus S."/>
            <person name="Gonzalez K."/>
            <person name="Herman E.K."/>
            <person name="Lin Y.C."/>
            <person name="Napier J."/>
            <person name="Ogata H."/>
            <person name="Sarno A.F."/>
            <person name="Shmutz J."/>
            <person name="Schroeder D."/>
            <person name="de Vargas C."/>
            <person name="Verret F."/>
            <person name="von Dassow P."/>
            <person name="Valentin K."/>
            <person name="Van de Peer Y."/>
            <person name="Wheeler G."/>
            <person name="Dacks J.B."/>
            <person name="Delwiche C.F."/>
            <person name="Dyhrman S.T."/>
            <person name="Glockner G."/>
            <person name="John U."/>
            <person name="Richards T."/>
            <person name="Worden A.Z."/>
            <person name="Zhang X."/>
            <person name="Grigoriev I.V."/>
            <person name="Allen A.E."/>
            <person name="Bidle K."/>
            <person name="Borodovsky M."/>
            <person name="Bowler C."/>
            <person name="Brownlee C."/>
            <person name="Cock J.M."/>
            <person name="Elias M."/>
            <person name="Gladyshev V.N."/>
            <person name="Groth M."/>
            <person name="Guda C."/>
            <person name="Hadaegh A."/>
            <person name="Iglesias-Rodriguez M.D."/>
            <person name="Jenkins J."/>
            <person name="Jones B.M."/>
            <person name="Lawson T."/>
            <person name="Leese F."/>
            <person name="Lindquist E."/>
            <person name="Lobanov A."/>
            <person name="Lomsadze A."/>
            <person name="Malik S.B."/>
            <person name="Marsh M.E."/>
            <person name="Mackinder L."/>
            <person name="Mock T."/>
            <person name="Mueller-Roeber B."/>
            <person name="Pagarete A."/>
            <person name="Parker M."/>
            <person name="Probert I."/>
            <person name="Quesneville H."/>
            <person name="Raines C."/>
            <person name="Rensing S.A."/>
            <person name="Riano-Pachon D.M."/>
            <person name="Richier S."/>
            <person name="Rokitta S."/>
            <person name="Shiraiwa Y."/>
            <person name="Soanes D.M."/>
            <person name="van der Giezen M."/>
            <person name="Wahlund T.M."/>
            <person name="Williams B."/>
            <person name="Wilson W."/>
            <person name="Wolfe G."/>
            <person name="Wurch L.L."/>
        </authorList>
    </citation>
    <scope>NUCLEOTIDE SEQUENCE</scope>
</reference>
<proteinExistence type="predicted"/>
<feature type="chain" id="PRO_5044290879" description="Glycolipid transfer protein domain-containing protein" evidence="1">
    <location>
        <begin position="21"/>
        <end position="394"/>
    </location>
</feature>
<dbReference type="GeneID" id="17251251"/>
<feature type="signal peptide" evidence="1">
    <location>
        <begin position="1"/>
        <end position="20"/>
    </location>
</feature>